<proteinExistence type="predicted"/>
<dbReference type="Proteomes" id="UP000235392">
    <property type="component" value="Unassembled WGS sequence"/>
</dbReference>
<evidence type="ECO:0000313" key="3">
    <source>
        <dbReference type="Proteomes" id="UP000235392"/>
    </source>
</evidence>
<organism evidence="2 3">
    <name type="scientific">Puccinia coronata f. sp. avenae</name>
    <dbReference type="NCBI Taxonomy" id="200324"/>
    <lineage>
        <taxon>Eukaryota</taxon>
        <taxon>Fungi</taxon>
        <taxon>Dikarya</taxon>
        <taxon>Basidiomycota</taxon>
        <taxon>Pucciniomycotina</taxon>
        <taxon>Pucciniomycetes</taxon>
        <taxon>Pucciniales</taxon>
        <taxon>Pucciniaceae</taxon>
        <taxon>Puccinia</taxon>
    </lineage>
</organism>
<dbReference type="AlphaFoldDB" id="A0A2N5UE36"/>
<comment type="caution">
    <text evidence="2">The sequence shown here is derived from an EMBL/GenBank/DDBJ whole genome shotgun (WGS) entry which is preliminary data.</text>
</comment>
<evidence type="ECO:0000256" key="1">
    <source>
        <dbReference type="SAM" id="MobiDB-lite"/>
    </source>
</evidence>
<feature type="compositionally biased region" description="Basic residues" evidence="1">
    <location>
        <begin position="194"/>
        <end position="210"/>
    </location>
</feature>
<dbReference type="EMBL" id="PGCI01000167">
    <property type="protein sequence ID" value="PLW36009.1"/>
    <property type="molecule type" value="Genomic_DNA"/>
</dbReference>
<feature type="region of interest" description="Disordered" evidence="1">
    <location>
        <begin position="1"/>
        <end position="81"/>
    </location>
</feature>
<feature type="compositionally biased region" description="Polar residues" evidence="1">
    <location>
        <begin position="321"/>
        <end position="330"/>
    </location>
</feature>
<feature type="region of interest" description="Disordered" evidence="1">
    <location>
        <begin position="121"/>
        <end position="143"/>
    </location>
</feature>
<feature type="compositionally biased region" description="Polar residues" evidence="1">
    <location>
        <begin position="281"/>
        <end position="302"/>
    </location>
</feature>
<feature type="compositionally biased region" description="Low complexity" evidence="1">
    <location>
        <begin position="169"/>
        <end position="179"/>
    </location>
</feature>
<feature type="compositionally biased region" description="Basic and acidic residues" evidence="1">
    <location>
        <begin position="369"/>
        <end position="381"/>
    </location>
</feature>
<name>A0A2N5UE36_9BASI</name>
<feature type="region of interest" description="Disordered" evidence="1">
    <location>
        <begin position="169"/>
        <end position="238"/>
    </location>
</feature>
<feature type="compositionally biased region" description="Polar residues" evidence="1">
    <location>
        <begin position="1"/>
        <end position="18"/>
    </location>
</feature>
<evidence type="ECO:0000313" key="2">
    <source>
        <dbReference type="EMBL" id="PLW36009.1"/>
    </source>
</evidence>
<feature type="compositionally biased region" description="Polar residues" evidence="1">
    <location>
        <begin position="45"/>
        <end position="60"/>
    </location>
</feature>
<sequence length="474" mass="52314">MDCFQSRSSLPPQQSTTSEHPEGDASDSDPLQQWLLFDPPPPAQENDSSLAADSFHSISHPSPVHTSMPAHDGTGHFFTPGPALSPAASEYDFNPITAQSLLSLSDFDLENDELLSIPSSLSISHSASSRSSQNRRTHQAMSPEESELLLNPMAISAGLSHHTSVISSQHLSSSKCSHQSIDRQARQSTTGGSHSRRTHSHSSRRSRIRPIHNANTTNTSSNRRRRSSSARNNPPPIVIIPSDSKINLFPANRQAARHFLTSVASRLLDLDSDTMNMLSNPQHDPQPIQTQHHHNLPSSTGHTLKRRVPPRFSIGDDDQRSLSSQEQGMISSPMDLSGFMPPSCTSAWRTTEEPHEEEEEEEGADEQGVVEKDEDGHEQERGPGACLSRRAQYGTTTLRIHASRSSDHLHLSPIHPARRDPRHLPRRSSSAQHDLNLLSAQQHLPLPSPDTESPSTDSMATVLLKKVFDEWTTW</sequence>
<feature type="compositionally biased region" description="Low complexity" evidence="1">
    <location>
        <begin position="121"/>
        <end position="132"/>
    </location>
</feature>
<accession>A0A2N5UE36</accession>
<reference evidence="2 3" key="1">
    <citation type="submission" date="2017-11" db="EMBL/GenBank/DDBJ databases">
        <title>De novo assembly and phasing of dikaryotic genomes from two isolates of Puccinia coronata f. sp. avenae, the causal agent of oat crown rust.</title>
        <authorList>
            <person name="Miller M.E."/>
            <person name="Zhang Y."/>
            <person name="Omidvar V."/>
            <person name="Sperschneider J."/>
            <person name="Schwessinger B."/>
            <person name="Raley C."/>
            <person name="Palmer J.M."/>
            <person name="Garnica D."/>
            <person name="Upadhyaya N."/>
            <person name="Rathjen J."/>
            <person name="Taylor J.M."/>
            <person name="Park R.F."/>
            <person name="Dodds P.N."/>
            <person name="Hirsch C.D."/>
            <person name="Kianian S.F."/>
            <person name="Figueroa M."/>
        </authorList>
    </citation>
    <scope>NUCLEOTIDE SEQUENCE [LARGE SCALE GENOMIC DNA]</scope>
    <source>
        <strain evidence="2">12SD80</strain>
    </source>
</reference>
<feature type="region of interest" description="Disordered" evidence="1">
    <location>
        <begin position="281"/>
        <end position="431"/>
    </location>
</feature>
<gene>
    <name evidence="2" type="ORF">PCASD_13798</name>
</gene>
<protein>
    <submittedName>
        <fullName evidence="2">Uncharacterized protein</fullName>
    </submittedName>
</protein>
<feature type="compositionally biased region" description="Acidic residues" evidence="1">
    <location>
        <begin position="354"/>
        <end position="365"/>
    </location>
</feature>